<reference evidence="10" key="1">
    <citation type="journal article" date="2019" name="bioRxiv">
        <title>The Genome of the Zebra Mussel, Dreissena polymorpha: A Resource for Invasive Species Research.</title>
        <authorList>
            <person name="McCartney M.A."/>
            <person name="Auch B."/>
            <person name="Kono T."/>
            <person name="Mallez S."/>
            <person name="Zhang Y."/>
            <person name="Obille A."/>
            <person name="Becker A."/>
            <person name="Abrahante J.E."/>
            <person name="Garbe J."/>
            <person name="Badalamenti J.P."/>
            <person name="Herman A."/>
            <person name="Mangelson H."/>
            <person name="Liachko I."/>
            <person name="Sullivan S."/>
            <person name="Sone E.D."/>
            <person name="Koren S."/>
            <person name="Silverstein K.A.T."/>
            <person name="Beckman K.B."/>
            <person name="Gohl D.M."/>
        </authorList>
    </citation>
    <scope>NUCLEOTIDE SEQUENCE</scope>
    <source>
        <strain evidence="10">Duluth1</strain>
        <tissue evidence="10">Whole animal</tissue>
    </source>
</reference>
<keyword evidence="4" id="KW-0547">Nucleotide-binding</keyword>
<comment type="catalytic activity">
    <reaction evidence="8">
        <text>L-seryl-[protein] + ATP = O-phospho-L-seryl-[protein] + ADP + H(+)</text>
        <dbReference type="Rhea" id="RHEA:17989"/>
        <dbReference type="Rhea" id="RHEA-COMP:9863"/>
        <dbReference type="Rhea" id="RHEA-COMP:11604"/>
        <dbReference type="ChEBI" id="CHEBI:15378"/>
        <dbReference type="ChEBI" id="CHEBI:29999"/>
        <dbReference type="ChEBI" id="CHEBI:30616"/>
        <dbReference type="ChEBI" id="CHEBI:83421"/>
        <dbReference type="ChEBI" id="CHEBI:456216"/>
        <dbReference type="EC" id="2.7.11.1"/>
    </reaction>
</comment>
<dbReference type="EC" id="2.7.11.1" evidence="1"/>
<evidence type="ECO:0000313" key="10">
    <source>
        <dbReference type="EMBL" id="KAH3700845.1"/>
    </source>
</evidence>
<reference evidence="10" key="2">
    <citation type="submission" date="2020-11" db="EMBL/GenBank/DDBJ databases">
        <authorList>
            <person name="McCartney M.A."/>
            <person name="Auch B."/>
            <person name="Kono T."/>
            <person name="Mallez S."/>
            <person name="Becker A."/>
            <person name="Gohl D.M."/>
            <person name="Silverstein K.A.T."/>
            <person name="Koren S."/>
            <person name="Bechman K.B."/>
            <person name="Herman A."/>
            <person name="Abrahante J.E."/>
            <person name="Garbe J."/>
        </authorList>
    </citation>
    <scope>NUCLEOTIDE SEQUENCE</scope>
    <source>
        <strain evidence="10">Duluth1</strain>
        <tissue evidence="10">Whole animal</tissue>
    </source>
</reference>
<evidence type="ECO:0000256" key="6">
    <source>
        <dbReference type="ARBA" id="ARBA00022840"/>
    </source>
</evidence>
<dbReference type="AlphaFoldDB" id="A0A9D4BF89"/>
<dbReference type="Proteomes" id="UP000828390">
    <property type="component" value="Unassembled WGS sequence"/>
</dbReference>
<dbReference type="PROSITE" id="PS50032">
    <property type="entry name" value="KA1"/>
    <property type="match status" value="1"/>
</dbReference>
<dbReference type="EMBL" id="JAIWYP010000015">
    <property type="protein sequence ID" value="KAH3700845.1"/>
    <property type="molecule type" value="Genomic_DNA"/>
</dbReference>
<dbReference type="Gene3D" id="3.30.310.80">
    <property type="entry name" value="Kinase associated domain 1, KA1"/>
    <property type="match status" value="1"/>
</dbReference>
<keyword evidence="5" id="KW-0418">Kinase</keyword>
<keyword evidence="11" id="KW-1185">Reference proteome</keyword>
<sequence>MDMYSNIDRTVDASSLEVAGDHELAKVGSYVNVSSKRSVADILNEIRKILEQSGPQIMYKCSENCFQLANSDVAMEVEVCEGVNASRLQVRRISGDKGSYQQLCQELLDGINI</sequence>
<evidence type="ECO:0000256" key="7">
    <source>
        <dbReference type="ARBA" id="ARBA00047899"/>
    </source>
</evidence>
<dbReference type="InterPro" id="IPR028375">
    <property type="entry name" value="KA1/Ssp2_C"/>
</dbReference>
<evidence type="ECO:0000256" key="2">
    <source>
        <dbReference type="ARBA" id="ARBA00022527"/>
    </source>
</evidence>
<evidence type="ECO:0000256" key="5">
    <source>
        <dbReference type="ARBA" id="ARBA00022777"/>
    </source>
</evidence>
<evidence type="ECO:0000259" key="9">
    <source>
        <dbReference type="PROSITE" id="PS50032"/>
    </source>
</evidence>
<dbReference type="GO" id="GO:0004674">
    <property type="term" value="F:protein serine/threonine kinase activity"/>
    <property type="evidence" value="ECO:0007669"/>
    <property type="project" value="UniProtKB-KW"/>
</dbReference>
<comment type="caution">
    <text evidence="10">The sequence shown here is derived from an EMBL/GenBank/DDBJ whole genome shotgun (WGS) entry which is preliminary data.</text>
</comment>
<feature type="domain" description="KA1" evidence="9">
    <location>
        <begin position="66"/>
        <end position="113"/>
    </location>
</feature>
<accession>A0A9D4BF89</accession>
<evidence type="ECO:0000256" key="3">
    <source>
        <dbReference type="ARBA" id="ARBA00022679"/>
    </source>
</evidence>
<dbReference type="GO" id="GO:0005524">
    <property type="term" value="F:ATP binding"/>
    <property type="evidence" value="ECO:0007669"/>
    <property type="project" value="UniProtKB-KW"/>
</dbReference>
<keyword evidence="6" id="KW-0067">ATP-binding</keyword>
<evidence type="ECO:0000313" key="11">
    <source>
        <dbReference type="Proteomes" id="UP000828390"/>
    </source>
</evidence>
<evidence type="ECO:0000256" key="8">
    <source>
        <dbReference type="ARBA" id="ARBA00048679"/>
    </source>
</evidence>
<name>A0A9D4BF89_DREPO</name>
<keyword evidence="2" id="KW-0723">Serine/threonine-protein kinase</keyword>
<dbReference type="SUPFAM" id="SSF103243">
    <property type="entry name" value="KA1-like"/>
    <property type="match status" value="1"/>
</dbReference>
<comment type="catalytic activity">
    <reaction evidence="7">
        <text>L-threonyl-[protein] + ATP = O-phospho-L-threonyl-[protein] + ADP + H(+)</text>
        <dbReference type="Rhea" id="RHEA:46608"/>
        <dbReference type="Rhea" id="RHEA-COMP:11060"/>
        <dbReference type="Rhea" id="RHEA-COMP:11605"/>
        <dbReference type="ChEBI" id="CHEBI:15378"/>
        <dbReference type="ChEBI" id="CHEBI:30013"/>
        <dbReference type="ChEBI" id="CHEBI:30616"/>
        <dbReference type="ChEBI" id="CHEBI:61977"/>
        <dbReference type="ChEBI" id="CHEBI:456216"/>
        <dbReference type="EC" id="2.7.11.1"/>
    </reaction>
</comment>
<protein>
    <recommendedName>
        <fullName evidence="1">non-specific serine/threonine protein kinase</fullName>
        <ecNumber evidence="1">2.7.11.1</ecNumber>
    </recommendedName>
</protein>
<organism evidence="10 11">
    <name type="scientific">Dreissena polymorpha</name>
    <name type="common">Zebra mussel</name>
    <name type="synonym">Mytilus polymorpha</name>
    <dbReference type="NCBI Taxonomy" id="45954"/>
    <lineage>
        <taxon>Eukaryota</taxon>
        <taxon>Metazoa</taxon>
        <taxon>Spiralia</taxon>
        <taxon>Lophotrochozoa</taxon>
        <taxon>Mollusca</taxon>
        <taxon>Bivalvia</taxon>
        <taxon>Autobranchia</taxon>
        <taxon>Heteroconchia</taxon>
        <taxon>Euheterodonta</taxon>
        <taxon>Imparidentia</taxon>
        <taxon>Neoheterodontei</taxon>
        <taxon>Myida</taxon>
        <taxon>Dreissenoidea</taxon>
        <taxon>Dreissenidae</taxon>
        <taxon>Dreissena</taxon>
    </lineage>
</organism>
<keyword evidence="3" id="KW-0808">Transferase</keyword>
<gene>
    <name evidence="10" type="ORF">DPMN_075826</name>
</gene>
<evidence type="ECO:0000256" key="1">
    <source>
        <dbReference type="ARBA" id="ARBA00012513"/>
    </source>
</evidence>
<evidence type="ECO:0000256" key="4">
    <source>
        <dbReference type="ARBA" id="ARBA00022741"/>
    </source>
</evidence>
<dbReference type="InterPro" id="IPR001772">
    <property type="entry name" value="KA1_dom"/>
</dbReference>
<proteinExistence type="predicted"/>